<dbReference type="AlphaFoldDB" id="A0A3G8M9C5"/>
<name>A0A3G8M9C5_9HYPH</name>
<dbReference type="InterPro" id="IPR052552">
    <property type="entry name" value="YeaO-like"/>
</dbReference>
<evidence type="ECO:0000313" key="1">
    <source>
        <dbReference type="EMBL" id="AZG77845.1"/>
    </source>
</evidence>
<dbReference type="PANTHER" id="PTHR36849">
    <property type="entry name" value="CYTOPLASMIC PROTEIN-RELATED"/>
    <property type="match status" value="1"/>
</dbReference>
<organism evidence="1 2">
    <name type="scientific">Methylocystis rosea</name>
    <dbReference type="NCBI Taxonomy" id="173366"/>
    <lineage>
        <taxon>Bacteria</taxon>
        <taxon>Pseudomonadati</taxon>
        <taxon>Pseudomonadota</taxon>
        <taxon>Alphaproteobacteria</taxon>
        <taxon>Hyphomicrobiales</taxon>
        <taxon>Methylocystaceae</taxon>
        <taxon>Methylocystis</taxon>
    </lineage>
</organism>
<dbReference type="EMBL" id="CP034086">
    <property type="protein sequence ID" value="AZG77845.1"/>
    <property type="molecule type" value="Genomic_DNA"/>
</dbReference>
<evidence type="ECO:0000313" key="2">
    <source>
        <dbReference type="Proteomes" id="UP000273982"/>
    </source>
</evidence>
<dbReference type="PANTHER" id="PTHR36849:SF1">
    <property type="entry name" value="CYTOPLASMIC PROTEIN"/>
    <property type="match status" value="1"/>
</dbReference>
<accession>A0A3G8M9C5</accession>
<dbReference type="RefSeq" id="WP_124739482.1">
    <property type="nucleotide sequence ID" value="NZ_CP034086.1"/>
</dbReference>
<sequence length="114" mass="13613">MLSSAFTTKPKRKTRVLVDRLWPRGLRKDKADLDLWAKDVAPSNTLRRWFDHKPERWEEFEKRYRAELAAPETQPRIEALRAVTRKGHVTLLYAARDESMNNAVVLRDYLRKRH</sequence>
<dbReference type="KEGG" id="mros:EHO51_14515"/>
<dbReference type="Pfam" id="PF22752">
    <property type="entry name" value="DUF488-N3i"/>
    <property type="match status" value="1"/>
</dbReference>
<protein>
    <submittedName>
        <fullName evidence="1">DUF488 family protein</fullName>
    </submittedName>
</protein>
<proteinExistence type="predicted"/>
<reference evidence="1 2" key="1">
    <citation type="submission" date="2018-11" db="EMBL/GenBank/DDBJ databases">
        <title>Genome squencing of methanotrophic bacteria isolated from alkaline groundwater in Korea.</title>
        <authorList>
            <person name="Nguyen L.N."/>
        </authorList>
    </citation>
    <scope>NUCLEOTIDE SEQUENCE [LARGE SCALE GENOMIC DNA]</scope>
    <source>
        <strain evidence="1 2">GW6</strain>
    </source>
</reference>
<gene>
    <name evidence="1" type="ORF">EHO51_14515</name>
</gene>
<dbReference type="Proteomes" id="UP000273982">
    <property type="component" value="Chromosome"/>
</dbReference>